<dbReference type="EMBL" id="JAVYJV010000005">
    <property type="protein sequence ID" value="KAK4370096.1"/>
    <property type="molecule type" value="Genomic_DNA"/>
</dbReference>
<feature type="signal peptide" evidence="1">
    <location>
        <begin position="1"/>
        <end position="28"/>
    </location>
</feature>
<organism evidence="2 3">
    <name type="scientific">Anisodus tanguticus</name>
    <dbReference type="NCBI Taxonomy" id="243964"/>
    <lineage>
        <taxon>Eukaryota</taxon>
        <taxon>Viridiplantae</taxon>
        <taxon>Streptophyta</taxon>
        <taxon>Embryophyta</taxon>
        <taxon>Tracheophyta</taxon>
        <taxon>Spermatophyta</taxon>
        <taxon>Magnoliopsida</taxon>
        <taxon>eudicotyledons</taxon>
        <taxon>Gunneridae</taxon>
        <taxon>Pentapetalae</taxon>
        <taxon>asterids</taxon>
        <taxon>lamiids</taxon>
        <taxon>Solanales</taxon>
        <taxon>Solanaceae</taxon>
        <taxon>Solanoideae</taxon>
        <taxon>Hyoscyameae</taxon>
        <taxon>Anisodus</taxon>
    </lineage>
</organism>
<evidence type="ECO:0000313" key="2">
    <source>
        <dbReference type="EMBL" id="KAK4370096.1"/>
    </source>
</evidence>
<proteinExistence type="predicted"/>
<reference evidence="2" key="1">
    <citation type="submission" date="2023-12" db="EMBL/GenBank/DDBJ databases">
        <title>Genome assembly of Anisodus tanguticus.</title>
        <authorList>
            <person name="Wang Y.-J."/>
        </authorList>
    </citation>
    <scope>NUCLEOTIDE SEQUENCE</scope>
    <source>
        <strain evidence="2">KB-2021</strain>
        <tissue evidence="2">Leaf</tissue>
    </source>
</reference>
<dbReference type="Proteomes" id="UP001291623">
    <property type="component" value="Unassembled WGS sequence"/>
</dbReference>
<protein>
    <submittedName>
        <fullName evidence="2">Uncharacterized protein</fullName>
    </submittedName>
</protein>
<feature type="chain" id="PRO_5042288523" evidence="1">
    <location>
        <begin position="29"/>
        <end position="89"/>
    </location>
</feature>
<evidence type="ECO:0000256" key="1">
    <source>
        <dbReference type="SAM" id="SignalP"/>
    </source>
</evidence>
<name>A0AAE1SI30_9SOLA</name>
<accession>A0AAE1SI30</accession>
<evidence type="ECO:0000313" key="3">
    <source>
        <dbReference type="Proteomes" id="UP001291623"/>
    </source>
</evidence>
<comment type="caution">
    <text evidence="2">The sequence shown here is derived from an EMBL/GenBank/DDBJ whole genome shotgun (WGS) entry which is preliminary data.</text>
</comment>
<dbReference type="AlphaFoldDB" id="A0AAE1SI30"/>
<keyword evidence="3" id="KW-1185">Reference proteome</keyword>
<keyword evidence="1" id="KW-0732">Signal</keyword>
<gene>
    <name evidence="2" type="ORF">RND71_009571</name>
</gene>
<sequence>MAKSLVSYTTFLALLLCFLLISSNEMQAAEGKTCRKRSKVYTTSFCLSSNPCARDCKIEYRDDYIKGECIRKGAFSRYCFCWYKDDKCT</sequence>